<dbReference type="Gene3D" id="3.40.47.10">
    <property type="match status" value="1"/>
</dbReference>
<dbReference type="OrthoDB" id="329835at2759"/>
<dbReference type="InterPro" id="IPR042104">
    <property type="entry name" value="PKS_dehydratase_sf"/>
</dbReference>
<dbReference type="InterPro" id="IPR049900">
    <property type="entry name" value="PKS_mFAS_DH"/>
</dbReference>
<dbReference type="Pfam" id="PF02801">
    <property type="entry name" value="Ketoacyl-synt_C"/>
    <property type="match status" value="1"/>
</dbReference>
<dbReference type="KEGG" id="soy:115876591"/>
<dbReference type="SUPFAM" id="SSF53901">
    <property type="entry name" value="Thiolase-like"/>
    <property type="match status" value="2"/>
</dbReference>
<evidence type="ECO:0000313" key="6">
    <source>
        <dbReference type="RefSeq" id="XP_030748271.1"/>
    </source>
</evidence>
<dbReference type="Gene3D" id="3.40.366.10">
    <property type="entry name" value="Malonyl-Coenzyme A Acyl Carrier Protein, domain 2"/>
    <property type="match status" value="1"/>
</dbReference>
<dbReference type="SUPFAM" id="SSF52151">
    <property type="entry name" value="FabD/lysophospholipase-like"/>
    <property type="match status" value="1"/>
</dbReference>
<gene>
    <name evidence="6" type="primary">LOC115876591</name>
</gene>
<reference evidence="6" key="1">
    <citation type="submission" date="2025-08" db="UniProtKB">
        <authorList>
            <consortium name="RefSeq"/>
        </authorList>
    </citation>
    <scope>IDENTIFICATION</scope>
    <source>
        <tissue evidence="6">Gonads</tissue>
    </source>
</reference>
<dbReference type="InParanoid" id="A0A6J2XAU1"/>
<dbReference type="InterPro" id="IPR050091">
    <property type="entry name" value="PKS_NRPS_Biosynth_Enz"/>
</dbReference>
<evidence type="ECO:0000256" key="1">
    <source>
        <dbReference type="PROSITE-ProRule" id="PRU01363"/>
    </source>
</evidence>
<comment type="similarity">
    <text evidence="2">Belongs to the thiolase-like superfamily. Beta-ketoacyl-ACP synthases family.</text>
</comment>
<evidence type="ECO:0000259" key="3">
    <source>
        <dbReference type="PROSITE" id="PS52004"/>
    </source>
</evidence>
<proteinExistence type="inferred from homology"/>
<dbReference type="GO" id="GO:0004312">
    <property type="term" value="F:fatty acid synthase activity"/>
    <property type="evidence" value="ECO:0007669"/>
    <property type="project" value="TreeGrafter"/>
</dbReference>
<dbReference type="Gene3D" id="3.30.70.3290">
    <property type="match status" value="2"/>
</dbReference>
<keyword evidence="5" id="KW-1185">Reference proteome</keyword>
<dbReference type="CDD" id="cd00833">
    <property type="entry name" value="PKS"/>
    <property type="match status" value="1"/>
</dbReference>
<dbReference type="InterPro" id="IPR032821">
    <property type="entry name" value="PKS_assoc"/>
</dbReference>
<dbReference type="Proteomes" id="UP000504635">
    <property type="component" value="Unplaced"/>
</dbReference>
<feature type="domain" description="PKS/mFAS DH" evidence="4">
    <location>
        <begin position="613"/>
        <end position="759"/>
    </location>
</feature>
<dbReference type="PROSITE" id="PS52019">
    <property type="entry name" value="PKS_MFAS_DH"/>
    <property type="match status" value="1"/>
</dbReference>
<name>A0A6J2XAU1_SITOR</name>
<dbReference type="PROSITE" id="PS52004">
    <property type="entry name" value="KS3_2"/>
    <property type="match status" value="1"/>
</dbReference>
<dbReference type="Pfam" id="PF00109">
    <property type="entry name" value="ketoacyl-synt"/>
    <property type="match status" value="1"/>
</dbReference>
<dbReference type="Pfam" id="PF16197">
    <property type="entry name" value="KAsynt_C_assoc"/>
    <property type="match status" value="1"/>
</dbReference>
<dbReference type="GO" id="GO:0006633">
    <property type="term" value="P:fatty acid biosynthetic process"/>
    <property type="evidence" value="ECO:0007669"/>
    <property type="project" value="TreeGrafter"/>
</dbReference>
<dbReference type="RefSeq" id="XP_030748271.1">
    <property type="nucleotide sequence ID" value="XM_030892411.1"/>
</dbReference>
<dbReference type="AlphaFoldDB" id="A0A6J2XAU1"/>
<dbReference type="InterPro" id="IPR020841">
    <property type="entry name" value="PKS_Beta-ketoAc_synthase_dom"/>
</dbReference>
<evidence type="ECO:0000313" key="5">
    <source>
        <dbReference type="Proteomes" id="UP000504635"/>
    </source>
</evidence>
<dbReference type="GeneID" id="115876591"/>
<evidence type="ECO:0000256" key="2">
    <source>
        <dbReference type="RuleBase" id="RU003694"/>
    </source>
</evidence>
<dbReference type="InterPro" id="IPR016035">
    <property type="entry name" value="Acyl_Trfase/lysoPLipase"/>
</dbReference>
<dbReference type="PANTHER" id="PTHR43775">
    <property type="entry name" value="FATTY ACID SYNTHASE"/>
    <property type="match status" value="1"/>
</dbReference>
<feature type="domain" description="Ketosynthase family 3 (KS3)" evidence="3">
    <location>
        <begin position="1"/>
        <end position="245"/>
    </location>
</feature>
<dbReference type="SMART" id="SM00825">
    <property type="entry name" value="PKS_KS"/>
    <property type="match status" value="1"/>
</dbReference>
<keyword evidence="2" id="KW-0808">Transferase</keyword>
<dbReference type="InterPro" id="IPR016039">
    <property type="entry name" value="Thiolase-like"/>
</dbReference>
<sequence length="759" mass="84262">MYALEHAYRAIRNGQCENAIVGGASLCLCPAISLQFYRLGVLSMDGKCKVFDKSGNGYARSEAISAIFLQKSKEAKRIYATVLHAKTNCDGFKDSGITFPSRNMQLKLLKEFYEECQSVKPYEISYMEAHGTGTKVGDPEELQAIEEVFLPQRKSPLLIGSVKSNIGHSEPSSGLSSITKVILGYETGYIAPNIHFSSPREGIKSLMDGRFKVVTEKMEFKDDRGLVGISSFGFGGANCHILLRHNPKKKVNQGRPFDNIPRLICVSGRTPNAVNILLDSVIENNLDMEHIRLLQDVFRFFTICCSSSKNISAHCYRGYVLASKSGKILRSQTYFDSKPTPLLICFGVIDKESTKNVKEFLEVPNFAEVLDKVHLVLKLKNISIINVILKDSTKSIFNTVLTNVVLQLAICDTLKALQIAPTKIFGVNKNLSLGGLACGYFDGALSLEEVVELAYVIGSIMNAANKSSTAELYELIQEDEKYARDFENILDIIIPKPRILGDNVIVESYPAQIDSTYIVNSLKCDDIPQKIRDSVKKTGILFEIGNGEINGLLKSSKKSASVVSRGGLNEFLTSIGRLYELGVNPQLQYLYPKVPYPVSKGTPMISPSVGWNHEKRWSVRCSDENSQLFEQRTVVIYIKLPDFSYLEGHVVDGRNLYPAMGYLLLAWEALAGTYRLMLKYTKVVFENCRFIRACSVSSTHGSLLLYLRVLFHAVSGNFEISEGFPLQVTDGVFHVLEIHFSGSNRSGPVSGAFVSFLAR</sequence>
<dbReference type="Gene3D" id="3.10.129.110">
    <property type="entry name" value="Polyketide synthase dehydratase"/>
    <property type="match status" value="1"/>
</dbReference>
<organism evidence="5 6">
    <name type="scientific">Sitophilus oryzae</name>
    <name type="common">Rice weevil</name>
    <name type="synonym">Curculio oryzae</name>
    <dbReference type="NCBI Taxonomy" id="7048"/>
    <lineage>
        <taxon>Eukaryota</taxon>
        <taxon>Metazoa</taxon>
        <taxon>Ecdysozoa</taxon>
        <taxon>Arthropoda</taxon>
        <taxon>Hexapoda</taxon>
        <taxon>Insecta</taxon>
        <taxon>Pterygota</taxon>
        <taxon>Neoptera</taxon>
        <taxon>Endopterygota</taxon>
        <taxon>Coleoptera</taxon>
        <taxon>Polyphaga</taxon>
        <taxon>Cucujiformia</taxon>
        <taxon>Curculionidae</taxon>
        <taxon>Dryophthorinae</taxon>
        <taxon>Sitophilus</taxon>
    </lineage>
</organism>
<dbReference type="PANTHER" id="PTHR43775:SF23">
    <property type="entry name" value="FATTY ACID SYNTHASE 3"/>
    <property type="match status" value="1"/>
</dbReference>
<dbReference type="InterPro" id="IPR014031">
    <property type="entry name" value="Ketoacyl_synth_C"/>
</dbReference>
<dbReference type="InterPro" id="IPR001227">
    <property type="entry name" value="Ac_transferase_dom_sf"/>
</dbReference>
<protein>
    <submittedName>
        <fullName evidence="6">Fatty acid synthase-like</fullName>
    </submittedName>
</protein>
<evidence type="ECO:0000259" key="4">
    <source>
        <dbReference type="PROSITE" id="PS52019"/>
    </source>
</evidence>
<dbReference type="InterPro" id="IPR014030">
    <property type="entry name" value="Ketoacyl_synth_N"/>
</dbReference>
<accession>A0A6J2XAU1</accession>
<comment type="caution">
    <text evidence="1">Lacks conserved residue(s) required for the propagation of feature annotation.</text>
</comment>